<dbReference type="KEGG" id="fgg:FSB75_12990"/>
<organism evidence="2 3">
    <name type="scientific">Flavisolibacter ginsenosidimutans</name>
    <dbReference type="NCBI Taxonomy" id="661481"/>
    <lineage>
        <taxon>Bacteria</taxon>
        <taxon>Pseudomonadati</taxon>
        <taxon>Bacteroidota</taxon>
        <taxon>Chitinophagia</taxon>
        <taxon>Chitinophagales</taxon>
        <taxon>Chitinophagaceae</taxon>
        <taxon>Flavisolibacter</taxon>
    </lineage>
</organism>
<keyword evidence="3" id="KW-1185">Reference proteome</keyword>
<feature type="chain" id="PRO_5022702508" evidence="1">
    <location>
        <begin position="23"/>
        <end position="158"/>
    </location>
</feature>
<dbReference type="AlphaFoldDB" id="A0A5B8UJB0"/>
<dbReference type="OrthoDB" id="659539at2"/>
<feature type="signal peptide" evidence="1">
    <location>
        <begin position="1"/>
        <end position="22"/>
    </location>
</feature>
<dbReference type="EMBL" id="CP042433">
    <property type="protein sequence ID" value="QEC56774.1"/>
    <property type="molecule type" value="Genomic_DNA"/>
</dbReference>
<proteinExistence type="predicted"/>
<evidence type="ECO:0000313" key="3">
    <source>
        <dbReference type="Proteomes" id="UP000321204"/>
    </source>
</evidence>
<name>A0A5B8UJB0_9BACT</name>
<gene>
    <name evidence="2" type="ORF">FSB75_12990</name>
</gene>
<sequence>MKKLLLPTFVLILCSSFSSLRAQDVIRLRECENADIKRQADSLKQVYAHDGFQVIKEASVAMESEYEMPVVVPLQQGSWYQFVFIGDMSSRLYEVRMYDWDEKMVVYQKKLWGDVDGNIISFSYIPKFSEFHMIKPVQQNKQKKKDLCGYVMLLKKVK</sequence>
<evidence type="ECO:0000313" key="2">
    <source>
        <dbReference type="EMBL" id="QEC56774.1"/>
    </source>
</evidence>
<protein>
    <submittedName>
        <fullName evidence="2">Uncharacterized protein</fullName>
    </submittedName>
</protein>
<dbReference type="Proteomes" id="UP000321204">
    <property type="component" value="Chromosome"/>
</dbReference>
<keyword evidence="1" id="KW-0732">Signal</keyword>
<dbReference type="RefSeq" id="WP_146788182.1">
    <property type="nucleotide sequence ID" value="NZ_BAABIO010000003.1"/>
</dbReference>
<accession>A0A5B8UJB0</accession>
<reference evidence="2 3" key="1">
    <citation type="journal article" date="2015" name="Int. J. Syst. Evol. Microbiol.">
        <title>Flavisolibacter ginsenosidimutans sp. nov., with ginsenoside-converting activity isolated from soil used for cultivating ginseng.</title>
        <authorList>
            <person name="Zhao Y."/>
            <person name="Liu Q."/>
            <person name="Kang M.S."/>
            <person name="Jin F."/>
            <person name="Yu H."/>
            <person name="Im W.T."/>
        </authorList>
    </citation>
    <scope>NUCLEOTIDE SEQUENCE [LARGE SCALE GENOMIC DNA]</scope>
    <source>
        <strain evidence="2 3">Gsoil 636</strain>
    </source>
</reference>
<evidence type="ECO:0000256" key="1">
    <source>
        <dbReference type="SAM" id="SignalP"/>
    </source>
</evidence>